<accession>A0ABU3CI59</accession>
<keyword evidence="2" id="KW-1185">Reference proteome</keyword>
<dbReference type="EMBL" id="JAVRHO010000005">
    <property type="protein sequence ID" value="MDT0646042.1"/>
    <property type="molecule type" value="Genomic_DNA"/>
</dbReference>
<dbReference type="RefSeq" id="WP_311494225.1">
    <property type="nucleotide sequence ID" value="NZ_JAVRHO010000005.1"/>
</dbReference>
<proteinExistence type="predicted"/>
<organism evidence="1 2">
    <name type="scientific">Autumnicola lenta</name>
    <dbReference type="NCBI Taxonomy" id="3075593"/>
    <lineage>
        <taxon>Bacteria</taxon>
        <taxon>Pseudomonadati</taxon>
        <taxon>Bacteroidota</taxon>
        <taxon>Flavobacteriia</taxon>
        <taxon>Flavobacteriales</taxon>
        <taxon>Flavobacteriaceae</taxon>
        <taxon>Autumnicola</taxon>
    </lineage>
</organism>
<evidence type="ECO:0000313" key="2">
    <source>
        <dbReference type="Proteomes" id="UP001245285"/>
    </source>
</evidence>
<comment type="caution">
    <text evidence="1">The sequence shown here is derived from an EMBL/GenBank/DDBJ whole genome shotgun (WGS) entry which is preliminary data.</text>
</comment>
<dbReference type="Proteomes" id="UP001245285">
    <property type="component" value="Unassembled WGS sequence"/>
</dbReference>
<name>A0ABU3CI59_9FLAO</name>
<evidence type="ECO:0000313" key="1">
    <source>
        <dbReference type="EMBL" id="MDT0646042.1"/>
    </source>
</evidence>
<protein>
    <submittedName>
        <fullName evidence="1">Uncharacterized protein</fullName>
    </submittedName>
</protein>
<reference evidence="1 2" key="1">
    <citation type="submission" date="2023-09" db="EMBL/GenBank/DDBJ databases">
        <authorList>
            <person name="Rey-Velasco X."/>
        </authorList>
    </citation>
    <scope>NUCLEOTIDE SEQUENCE [LARGE SCALE GENOMIC DNA]</scope>
    <source>
        <strain evidence="1 2">F260</strain>
    </source>
</reference>
<sequence length="61" mass="6806">MLKSFSPILSILFFGSFSHSSIQAQKSPEVDIDGALRFNYNLSSWKPEQKPGEVILAITFS</sequence>
<gene>
    <name evidence="1" type="ORF">RM545_05015</name>
</gene>